<evidence type="ECO:0000313" key="2">
    <source>
        <dbReference type="EMBL" id="SHE89802.1"/>
    </source>
</evidence>
<name>A0A1M4X9K6_9BACT</name>
<keyword evidence="1" id="KW-1133">Transmembrane helix</keyword>
<dbReference type="AlphaFoldDB" id="A0A1M4X9K6"/>
<evidence type="ECO:0000256" key="1">
    <source>
        <dbReference type="SAM" id="Phobius"/>
    </source>
</evidence>
<evidence type="ECO:0000313" key="3">
    <source>
        <dbReference type="Proteomes" id="UP000184041"/>
    </source>
</evidence>
<proteinExistence type="predicted"/>
<organism evidence="2 3">
    <name type="scientific">Fodinibius roseus</name>
    <dbReference type="NCBI Taxonomy" id="1194090"/>
    <lineage>
        <taxon>Bacteria</taxon>
        <taxon>Pseudomonadati</taxon>
        <taxon>Balneolota</taxon>
        <taxon>Balneolia</taxon>
        <taxon>Balneolales</taxon>
        <taxon>Balneolaceae</taxon>
        <taxon>Fodinibius</taxon>
    </lineage>
</organism>
<dbReference type="STRING" id="1194090.SAMN05443144_10457"/>
<keyword evidence="1" id="KW-0472">Membrane</keyword>
<dbReference type="EMBL" id="FQUS01000004">
    <property type="protein sequence ID" value="SHE89802.1"/>
    <property type="molecule type" value="Genomic_DNA"/>
</dbReference>
<dbReference type="NCBIfam" id="TIGR03165">
    <property type="entry name" value="F1F0_chp_2"/>
    <property type="match status" value="1"/>
</dbReference>
<feature type="transmembrane region" description="Helical" evidence="1">
    <location>
        <begin position="41"/>
        <end position="61"/>
    </location>
</feature>
<dbReference type="Proteomes" id="UP000184041">
    <property type="component" value="Unassembled WGS sequence"/>
</dbReference>
<keyword evidence="1" id="KW-0812">Transmembrane</keyword>
<feature type="transmembrane region" description="Helical" evidence="1">
    <location>
        <begin position="6"/>
        <end position="29"/>
    </location>
</feature>
<dbReference type="RefSeq" id="WP_073060027.1">
    <property type="nucleotide sequence ID" value="NZ_FQUS01000004.1"/>
</dbReference>
<sequence>MTYLQILFYVTAAGGGAVLGLIYFGGLWITVNKVSEVRRPYLLLTGSFLLRTALVLAGFYLLLLYNWIYLVLAMITFMVTRHLVIRRKGKPSDELIYG</sequence>
<reference evidence="2 3" key="1">
    <citation type="submission" date="2016-11" db="EMBL/GenBank/DDBJ databases">
        <authorList>
            <person name="Jaros S."/>
            <person name="Januszkiewicz K."/>
            <person name="Wedrychowicz H."/>
        </authorList>
    </citation>
    <scope>NUCLEOTIDE SEQUENCE [LARGE SCALE GENOMIC DNA]</scope>
    <source>
        <strain evidence="2 3">DSM 21986</strain>
    </source>
</reference>
<keyword evidence="3" id="KW-1185">Reference proteome</keyword>
<protein>
    <submittedName>
        <fullName evidence="2">F1/F0 ATPase, subunit 2</fullName>
    </submittedName>
</protein>
<gene>
    <name evidence="2" type="ORF">SAMN05443144_10457</name>
</gene>
<accession>A0A1M4X9K6</accession>
<dbReference type="InterPro" id="IPR017581">
    <property type="entry name" value="AtpR-like"/>
</dbReference>
<dbReference type="Pfam" id="PF12966">
    <property type="entry name" value="AtpR"/>
    <property type="match status" value="1"/>
</dbReference>